<feature type="region of interest" description="Disordered" evidence="8">
    <location>
        <begin position="1"/>
        <end position="21"/>
    </location>
</feature>
<evidence type="ECO:0000313" key="12">
    <source>
        <dbReference type="Proteomes" id="UP001213681"/>
    </source>
</evidence>
<feature type="compositionally biased region" description="Polar residues" evidence="8">
    <location>
        <begin position="326"/>
        <end position="346"/>
    </location>
</feature>
<dbReference type="Pfam" id="PF06337">
    <property type="entry name" value="DUSP"/>
    <property type="match status" value="1"/>
</dbReference>
<feature type="compositionally biased region" description="Polar residues" evidence="8">
    <location>
        <begin position="615"/>
        <end position="625"/>
    </location>
</feature>
<dbReference type="Pfam" id="PF00443">
    <property type="entry name" value="UCH"/>
    <property type="match status" value="1"/>
</dbReference>
<evidence type="ECO:0000313" key="11">
    <source>
        <dbReference type="EMBL" id="KAJ5432188.1"/>
    </source>
</evidence>
<dbReference type="SUPFAM" id="SSF143791">
    <property type="entry name" value="DUSP-like"/>
    <property type="match status" value="1"/>
</dbReference>
<dbReference type="Gene3D" id="3.90.70.10">
    <property type="entry name" value="Cysteine proteinases"/>
    <property type="match status" value="2"/>
</dbReference>
<dbReference type="GO" id="GO:0016579">
    <property type="term" value="P:protein deubiquitination"/>
    <property type="evidence" value="ECO:0007669"/>
    <property type="project" value="InterPro"/>
</dbReference>
<keyword evidence="4" id="KW-0645">Protease</keyword>
<sequence length="2038" mass="224281">MTLARPSHFIQTSSPPPPLGAMAYSAERLAKARRLFPSHTQATFDSGDSYDLRSRSKNATAAISSWIDNDKDDDYSPQREPRPPKRRISDRETRSRPRPAKRARSHSPTPTSSLEADTEGEAPSSSAPATPAETTGQSQWESLWQPQIERDPSKAYFLRARKNTANSPSSATIDQNKASELFEERKSPTKGCLACQELELECSLIEDPFHYPCDSCRDDQCDCIPDPPPIWKRQCEPCKSRRRPRCSYLSGDYDHSQPCWECLQHGFTCVAGPAKCPPSGSHLAEVEENRSKGKACDDSLAEDSHKAVTLSGEDTSQSKEARGSLQAPSAGNSQLTAMGSRPSTWGPSVPDLPTLPGSGLPPATIPTFGSLSSNPYGTSYRIQTYYAHPLTILDTNSRLSCHWCSNFAYGMVGLGPRNPEILDFETGRLIETSDGHQGEGKEPSRMCRHCVVERLQIMRCSHDDIAPMMNEITPKAPFHASAAFNNLARARAALQEPRSRCYGQPFPVADHEWCSLCQEPASWSCESDQVTQPGVQGPSQCANPVDIGCGLLLCDYCAHYVKQFQGDLDRAVAWGKQDPENETEFRADVDYILKRSKGNYLRHQVYRRSPRAATQRAQLTVTTSPTKRRKVSPEPARSSPGEARRHGRSEPPQVPPLPPRSSPSASNERSKSFSPSPPRYVPAHLQSLVPGTRSQPGVRSPTPATATAGLTLSNERSDMPPDHQAGTPPTNGDGRSPSPGEKRPASEITDPDPEGGVSTTVDVPATDSIDDQIAKVIALTNQPLKDGQRGYVISSRWVKTLYARSSTYADKADKESMDNELGPVDNSDIVLDTDPANSNFKYENGEPYVPLRPNVQLGEDYEIVPQEAWDLILKEYGLASQSPAIVRFAHNTSLDGSDNIIYELNPPIFTIFKLANPAAGTTPQSLKEKALPPAKMLAGRQSGVQAWLKRAKELTGINMSTKVRVWKIIGQLPSVNPSTATTPAVSRAVSPAPPSALISASSRNLLVDLNTFIDLNEGTQRELLETFKDQTSNDNYNGKMSLSMAGLMGSDVFVLEEQVGTKSGEWVSAVSAEKLKHLGIPINKPKKELTPVGPVAPTAPKSQTNSGRTSPVQDEFPFAKKPHGHRMGLTGLSNLGNTCYQNAATQCVRAVEELTYYFLANRHKKDLNPSNPLGYSGQLAKAYAGLIQGIYRDPPPSSFNPHKFRNQIGRNNPTMAGWDQQDSQEFLMFLLDGLSEDLNRILKKPYIEKPDSTDEMVHDRQALEDFAVRSWDIYKARNDSVVTDLFAGMYKSTLVCPTCDKVSIIFDPFSSLTLPIPQQKIEYRNVVFQGLDQRPQSFMVEVDKTSTIGAWRENVANKLSLKPDQLIATDVSSGHFWDVYTRQKLPYEDLHLKREDVITFIQLDAPANDRILIPVFSRCAMKFRNPKGQVKLDTFAQPTILSFTREEAKDMATIYRKILRHVATMTTCDILGEAEAKNKDKTEVDEAGQALEDSDTVVMNEEDAQSADSRIKTGSVEGDDSIVDISMHDASRTPSAASPEGMDTSEDNAVHPLADVFHPGLLSLFDVRVMSGFDKIPKGRQIPGYNSFESLLSRLPSPKKVSKKSSDGSDEESNEDSSASDESDHDTTGLTSSTPLLKQSEAILLDWNEDAKDALFGKDGPRDNLRGAATYDEIPFIQDQALIDRRAQRDAQASQGVTLNQCLDEFSREETLSQDDAWYCPRCKEHRQARKKFELWSTPDILVIHLKRFMTQSRYSRAKLSTRVEFPVENLDLSSWVSGPAGDKSLVYDLIGVDNHSGSMAGGHYTAYAKNFITDDWCNFNDSSATTLRDLGRMQSPQAYLLFYRRRSDQPLGGPVLQNIVNKFKNGEKDSTAENSRAGSPSGEGRRLGGSFHNGLSSVSAGVGAVRRAGGGGSGAATPETKSSDDENENEESHNTLDDAFSAPSWSFDRVGLGEMTSIRPTSPDEDKDLFGDNDSNVAVDENSDAEARLHSLDNSRPVSEHEGSFEDVPPLLDDGSDDELPVVELRVDHDEKMHSDV</sequence>
<dbReference type="Proteomes" id="UP001213681">
    <property type="component" value="Unassembled WGS sequence"/>
</dbReference>
<comment type="similarity">
    <text evidence="2">Belongs to the peptidase C19 family.</text>
</comment>
<feature type="domain" description="DUSP" evidence="10">
    <location>
        <begin position="767"/>
        <end position="890"/>
    </location>
</feature>
<dbReference type="InterPro" id="IPR028889">
    <property type="entry name" value="USP"/>
</dbReference>
<feature type="region of interest" description="Disordered" evidence="8">
    <location>
        <begin position="1596"/>
        <end position="1633"/>
    </location>
</feature>
<dbReference type="GO" id="GO:0006508">
    <property type="term" value="P:proteolysis"/>
    <property type="evidence" value="ECO:0007669"/>
    <property type="project" value="UniProtKB-KW"/>
</dbReference>
<feature type="region of interest" description="Disordered" evidence="8">
    <location>
        <begin position="1865"/>
        <end position="1945"/>
    </location>
</feature>
<comment type="catalytic activity">
    <reaction evidence="1">
        <text>Thiol-dependent hydrolysis of ester, thioester, amide, peptide and isopeptide bonds formed by the C-terminal Gly of ubiquitin (a 76-residue protein attached to proteins as an intracellular targeting signal).</text>
        <dbReference type="EC" id="3.4.19.12"/>
    </reaction>
</comment>
<dbReference type="GeneID" id="81604969"/>
<proteinExistence type="inferred from homology"/>
<dbReference type="Gene3D" id="3.30.2230.10">
    <property type="entry name" value="DUSP-like"/>
    <property type="match status" value="1"/>
</dbReference>
<feature type="compositionally biased region" description="Low complexity" evidence="8">
    <location>
        <begin position="121"/>
        <end position="136"/>
    </location>
</feature>
<dbReference type="InterPro" id="IPR038765">
    <property type="entry name" value="Papain-like_cys_pep_sf"/>
</dbReference>
<keyword evidence="6" id="KW-0378">Hydrolase</keyword>
<feature type="region of interest" description="Disordered" evidence="8">
    <location>
        <begin position="1957"/>
        <end position="2019"/>
    </location>
</feature>
<dbReference type="PROSITE" id="PS50235">
    <property type="entry name" value="USP_3"/>
    <property type="match status" value="1"/>
</dbReference>
<evidence type="ECO:0000256" key="5">
    <source>
        <dbReference type="ARBA" id="ARBA00022786"/>
    </source>
</evidence>
<dbReference type="InterPro" id="IPR050185">
    <property type="entry name" value="Ub_carboxyl-term_hydrolase"/>
</dbReference>
<dbReference type="SUPFAM" id="SSF54001">
    <property type="entry name" value="Cysteine proteinases"/>
    <property type="match status" value="1"/>
</dbReference>
<feature type="region of interest" description="Disordered" evidence="8">
    <location>
        <begin position="306"/>
        <end position="361"/>
    </location>
</feature>
<evidence type="ECO:0000256" key="3">
    <source>
        <dbReference type="ARBA" id="ARBA00012759"/>
    </source>
</evidence>
<dbReference type="InterPro" id="IPR018200">
    <property type="entry name" value="USP_CS"/>
</dbReference>
<feature type="compositionally biased region" description="Basic residues" evidence="8">
    <location>
        <begin position="96"/>
        <end position="105"/>
    </location>
</feature>
<feature type="compositionally biased region" description="Basic and acidic residues" evidence="8">
    <location>
        <begin position="74"/>
        <end position="95"/>
    </location>
</feature>
<dbReference type="PANTHER" id="PTHR21646:SF24">
    <property type="entry name" value="UBIQUITIN CARBOXYL-TERMINAL HYDROLASE"/>
    <property type="match status" value="1"/>
</dbReference>
<feature type="region of interest" description="Disordered" evidence="8">
    <location>
        <begin position="603"/>
        <end position="684"/>
    </location>
</feature>
<feature type="domain" description="USP" evidence="9">
    <location>
        <begin position="1130"/>
        <end position="1847"/>
    </location>
</feature>
<evidence type="ECO:0000256" key="1">
    <source>
        <dbReference type="ARBA" id="ARBA00000707"/>
    </source>
</evidence>
<evidence type="ECO:0000256" key="4">
    <source>
        <dbReference type="ARBA" id="ARBA00022670"/>
    </source>
</evidence>
<reference evidence="11" key="1">
    <citation type="submission" date="2022-12" db="EMBL/GenBank/DDBJ databases">
        <authorList>
            <person name="Petersen C."/>
        </authorList>
    </citation>
    <scope>NUCLEOTIDE SEQUENCE</scope>
    <source>
        <strain evidence="11">IBT 16125</strain>
    </source>
</reference>
<dbReference type="PROSITE" id="PS51283">
    <property type="entry name" value="DUSP"/>
    <property type="match status" value="1"/>
</dbReference>
<keyword evidence="7" id="KW-0788">Thiol protease</keyword>
<dbReference type="InterPro" id="IPR001394">
    <property type="entry name" value="Peptidase_C19_UCH"/>
</dbReference>
<evidence type="ECO:0000259" key="9">
    <source>
        <dbReference type="PROSITE" id="PS50235"/>
    </source>
</evidence>
<dbReference type="SMART" id="SM00695">
    <property type="entry name" value="DUSP"/>
    <property type="match status" value="1"/>
</dbReference>
<comment type="caution">
    <text evidence="11">The sequence shown here is derived from an EMBL/GenBank/DDBJ whole genome shotgun (WGS) entry which is preliminary data.</text>
</comment>
<keyword evidence="12" id="KW-1185">Reference proteome</keyword>
<dbReference type="PROSITE" id="PS00973">
    <property type="entry name" value="USP_2"/>
    <property type="match status" value="1"/>
</dbReference>
<evidence type="ECO:0000256" key="2">
    <source>
        <dbReference type="ARBA" id="ARBA00009085"/>
    </source>
</evidence>
<dbReference type="GO" id="GO:0004843">
    <property type="term" value="F:cysteine-type deubiquitinase activity"/>
    <property type="evidence" value="ECO:0007669"/>
    <property type="project" value="UniProtKB-EC"/>
</dbReference>
<accession>A0AAD6BSX6</accession>
<feature type="region of interest" description="Disordered" evidence="8">
    <location>
        <begin position="63"/>
        <end position="146"/>
    </location>
</feature>
<feature type="region of interest" description="Disordered" evidence="8">
    <location>
        <begin position="712"/>
        <end position="763"/>
    </location>
</feature>
<evidence type="ECO:0000256" key="6">
    <source>
        <dbReference type="ARBA" id="ARBA00022801"/>
    </source>
</evidence>
<feature type="compositionally biased region" description="Pro residues" evidence="8">
    <location>
        <begin position="652"/>
        <end position="661"/>
    </location>
</feature>
<dbReference type="InterPro" id="IPR035927">
    <property type="entry name" value="DUSP-like_sf"/>
</dbReference>
<evidence type="ECO:0000256" key="8">
    <source>
        <dbReference type="SAM" id="MobiDB-lite"/>
    </source>
</evidence>
<dbReference type="RefSeq" id="XP_056759480.1">
    <property type="nucleotide sequence ID" value="XM_056914726.1"/>
</dbReference>
<feature type="compositionally biased region" description="Basic and acidic residues" evidence="8">
    <location>
        <begin position="1986"/>
        <end position="2005"/>
    </location>
</feature>
<reference evidence="11" key="2">
    <citation type="journal article" date="2023" name="IMA Fungus">
        <title>Comparative genomic study of the Penicillium genus elucidates a diverse pangenome and 15 lateral gene transfer events.</title>
        <authorList>
            <person name="Petersen C."/>
            <person name="Sorensen T."/>
            <person name="Nielsen M.R."/>
            <person name="Sondergaard T.E."/>
            <person name="Sorensen J.L."/>
            <person name="Fitzpatrick D.A."/>
            <person name="Frisvad J.C."/>
            <person name="Nielsen K.L."/>
        </authorList>
    </citation>
    <scope>NUCLEOTIDE SEQUENCE</scope>
    <source>
        <strain evidence="11">IBT 16125</strain>
    </source>
</reference>
<feature type="compositionally biased region" description="Low complexity" evidence="8">
    <location>
        <begin position="1897"/>
        <end position="1908"/>
    </location>
</feature>
<feature type="compositionally biased region" description="Acidic residues" evidence="8">
    <location>
        <begin position="1608"/>
        <end position="1624"/>
    </location>
</feature>
<dbReference type="CDD" id="cd02674">
    <property type="entry name" value="Peptidase_C19R"/>
    <property type="match status" value="1"/>
</dbReference>
<organism evidence="11 12">
    <name type="scientific">Penicillium daleae</name>
    <dbReference type="NCBI Taxonomy" id="63821"/>
    <lineage>
        <taxon>Eukaryota</taxon>
        <taxon>Fungi</taxon>
        <taxon>Dikarya</taxon>
        <taxon>Ascomycota</taxon>
        <taxon>Pezizomycotina</taxon>
        <taxon>Eurotiomycetes</taxon>
        <taxon>Eurotiomycetidae</taxon>
        <taxon>Eurotiales</taxon>
        <taxon>Aspergillaceae</taxon>
        <taxon>Penicillium</taxon>
    </lineage>
</organism>
<dbReference type="EMBL" id="JAPVEA010000009">
    <property type="protein sequence ID" value="KAJ5432188.1"/>
    <property type="molecule type" value="Genomic_DNA"/>
</dbReference>
<name>A0AAD6BSX6_9EURO</name>
<gene>
    <name evidence="11" type="ORF">N7458_011344</name>
</gene>
<dbReference type="PANTHER" id="PTHR21646">
    <property type="entry name" value="UBIQUITIN CARBOXYL-TERMINAL HYDROLASE"/>
    <property type="match status" value="1"/>
</dbReference>
<protein>
    <recommendedName>
        <fullName evidence="3">ubiquitinyl hydrolase 1</fullName>
        <ecNumber evidence="3">3.4.19.12</ecNumber>
    </recommendedName>
</protein>
<keyword evidence="5" id="KW-0833">Ubl conjugation pathway</keyword>
<evidence type="ECO:0000259" key="10">
    <source>
        <dbReference type="PROSITE" id="PS51283"/>
    </source>
</evidence>
<feature type="compositionally biased region" description="Polar residues" evidence="8">
    <location>
        <begin position="1100"/>
        <end position="1112"/>
    </location>
</feature>
<evidence type="ECO:0000256" key="7">
    <source>
        <dbReference type="ARBA" id="ARBA00022807"/>
    </source>
</evidence>
<dbReference type="InterPro" id="IPR006615">
    <property type="entry name" value="Pept_C19_DUSP"/>
</dbReference>
<feature type="region of interest" description="Disordered" evidence="8">
    <location>
        <begin position="1086"/>
        <end position="1112"/>
    </location>
</feature>
<dbReference type="EC" id="3.4.19.12" evidence="3"/>